<feature type="compositionally biased region" description="Low complexity" evidence="1">
    <location>
        <begin position="27"/>
        <end position="50"/>
    </location>
</feature>
<feature type="region of interest" description="Disordered" evidence="1">
    <location>
        <begin position="24"/>
        <end position="66"/>
    </location>
</feature>
<gene>
    <name evidence="2" type="ORF">BEK98_15860</name>
</gene>
<accession>A0A233SIZ6</accession>
<feature type="region of interest" description="Disordered" evidence="1">
    <location>
        <begin position="83"/>
        <end position="123"/>
    </location>
</feature>
<feature type="compositionally biased region" description="Polar residues" evidence="1">
    <location>
        <begin position="101"/>
        <end position="110"/>
    </location>
</feature>
<dbReference type="AlphaFoldDB" id="A0A233SIZ6"/>
<keyword evidence="3" id="KW-1185">Reference proteome</keyword>
<evidence type="ECO:0000313" key="3">
    <source>
        <dbReference type="Proteomes" id="UP000215483"/>
    </source>
</evidence>
<organism evidence="2 3">
    <name type="scientific">Streptomyces diastatochromogenes</name>
    <dbReference type="NCBI Taxonomy" id="42236"/>
    <lineage>
        <taxon>Bacteria</taxon>
        <taxon>Bacillati</taxon>
        <taxon>Actinomycetota</taxon>
        <taxon>Actinomycetes</taxon>
        <taxon>Kitasatosporales</taxon>
        <taxon>Streptomycetaceae</taxon>
        <taxon>Streptomyces</taxon>
    </lineage>
</organism>
<dbReference type="EMBL" id="MCGQ01000013">
    <property type="protein sequence ID" value="OXY95616.1"/>
    <property type="molecule type" value="Genomic_DNA"/>
</dbReference>
<name>A0A233SIZ6_STRDA</name>
<dbReference type="Proteomes" id="UP000215483">
    <property type="component" value="Unassembled WGS sequence"/>
</dbReference>
<sequence length="123" mass="12488">MVVSHTSSPSSPIGGRRLIPAQLTRMSGSPNLPAASSAAARTPSRVPRSALTQAARQPSAVSSSTVAASCASLRATTTTLAPARASAPLMARPMPELPPVTTATRPSSENSSERYACEVMSAA</sequence>
<comment type="caution">
    <text evidence="2">The sequence shown here is derived from an EMBL/GenBank/DDBJ whole genome shotgun (WGS) entry which is preliminary data.</text>
</comment>
<evidence type="ECO:0000313" key="2">
    <source>
        <dbReference type="EMBL" id="OXY95616.1"/>
    </source>
</evidence>
<evidence type="ECO:0000256" key="1">
    <source>
        <dbReference type="SAM" id="MobiDB-lite"/>
    </source>
</evidence>
<protein>
    <submittedName>
        <fullName evidence="2">Uncharacterized protein</fullName>
    </submittedName>
</protein>
<proteinExistence type="predicted"/>
<reference evidence="2 3" key="1">
    <citation type="submission" date="2016-07" db="EMBL/GenBank/DDBJ databases">
        <title>Draft genome of Streptomyces diastatochromogenes.</title>
        <authorList>
            <person name="Podduturi R."/>
            <person name="Lukassen M.B."/>
            <person name="Clausen N."/>
            <person name="Nielsen J.L."/>
            <person name="Jorgensen N.O."/>
        </authorList>
    </citation>
    <scope>NUCLEOTIDE SEQUENCE [LARGE SCALE GENOMIC DNA]</scope>
    <source>
        <strain evidence="2 3">DSM 40608</strain>
    </source>
</reference>